<accession>A0A7Y0HEN1</accession>
<dbReference type="GO" id="GO:0016747">
    <property type="term" value="F:acyltransferase activity, transferring groups other than amino-acyl groups"/>
    <property type="evidence" value="ECO:0007669"/>
    <property type="project" value="InterPro"/>
</dbReference>
<dbReference type="PANTHER" id="PTHR43072">
    <property type="entry name" value="N-ACETYLTRANSFERASE"/>
    <property type="match status" value="1"/>
</dbReference>
<evidence type="ECO:0000256" key="2">
    <source>
        <dbReference type="ARBA" id="ARBA00023315"/>
    </source>
</evidence>
<evidence type="ECO:0000256" key="1">
    <source>
        <dbReference type="ARBA" id="ARBA00022679"/>
    </source>
</evidence>
<dbReference type="SUPFAM" id="SSF55729">
    <property type="entry name" value="Acyl-CoA N-acyltransferases (Nat)"/>
    <property type="match status" value="1"/>
</dbReference>
<feature type="domain" description="N-acetyltransferase" evidence="3">
    <location>
        <begin position="1"/>
        <end position="153"/>
    </location>
</feature>
<dbReference type="Gene3D" id="3.40.630.30">
    <property type="match status" value="1"/>
</dbReference>
<comment type="caution">
    <text evidence="4">The sequence shown here is derived from an EMBL/GenBank/DDBJ whole genome shotgun (WGS) entry which is preliminary data.</text>
</comment>
<evidence type="ECO:0000313" key="4">
    <source>
        <dbReference type="EMBL" id="NMM43748.1"/>
    </source>
</evidence>
<proteinExistence type="predicted"/>
<keyword evidence="2" id="KW-0012">Acyltransferase</keyword>
<dbReference type="PROSITE" id="PS51186">
    <property type="entry name" value="GNAT"/>
    <property type="match status" value="1"/>
</dbReference>
<evidence type="ECO:0000313" key="5">
    <source>
        <dbReference type="Proteomes" id="UP000539372"/>
    </source>
</evidence>
<dbReference type="PANTHER" id="PTHR43072:SF23">
    <property type="entry name" value="UPF0039 PROTEIN C11D3.02C"/>
    <property type="match status" value="1"/>
</dbReference>
<dbReference type="EMBL" id="JABBNT010000001">
    <property type="protein sequence ID" value="NMM43748.1"/>
    <property type="molecule type" value="Genomic_DNA"/>
</dbReference>
<name>A0A7Y0HEN1_9PROT</name>
<dbReference type="CDD" id="cd04301">
    <property type="entry name" value="NAT_SF"/>
    <property type="match status" value="1"/>
</dbReference>
<keyword evidence="5" id="KW-1185">Reference proteome</keyword>
<evidence type="ECO:0000259" key="3">
    <source>
        <dbReference type="PROSITE" id="PS51186"/>
    </source>
</evidence>
<dbReference type="Proteomes" id="UP000539372">
    <property type="component" value="Unassembled WGS sequence"/>
</dbReference>
<dbReference type="InterPro" id="IPR016181">
    <property type="entry name" value="Acyl_CoA_acyltransferase"/>
</dbReference>
<dbReference type="Pfam" id="PF00583">
    <property type="entry name" value="Acetyltransf_1"/>
    <property type="match status" value="1"/>
</dbReference>
<reference evidence="4 5" key="1">
    <citation type="submission" date="2020-04" db="EMBL/GenBank/DDBJ databases">
        <title>Rhodospirillaceae bacterium KN72 isolated from deep sea.</title>
        <authorList>
            <person name="Zhang D.-C."/>
        </authorList>
    </citation>
    <scope>NUCLEOTIDE SEQUENCE [LARGE SCALE GENOMIC DNA]</scope>
    <source>
        <strain evidence="4 5">KN72</strain>
    </source>
</reference>
<gene>
    <name evidence="4" type="ORF">HH303_04615</name>
</gene>
<dbReference type="InterPro" id="IPR000182">
    <property type="entry name" value="GNAT_dom"/>
</dbReference>
<protein>
    <submittedName>
        <fullName evidence="4">N-acetyltransferase</fullName>
    </submittedName>
</protein>
<sequence length="163" mass="17320">MTDADADAVMAIYADGIATGQATFQDQAGDWSAFSAGKLATPRIVACDADGGILGFAVLSPTSTRPVYKGVCEVSVYVSGAARGRGVGNLLMQRLVMESEAMGIWLLTASIFPENPASLILHTTHGFRCVGRHRGPARMTYGPMAGRWRDTLRLERRSTVAGV</sequence>
<dbReference type="AlphaFoldDB" id="A0A7Y0HEN1"/>
<keyword evidence="1 4" id="KW-0808">Transferase</keyword>
<organism evidence="4 5">
    <name type="scientific">Pacificispira spongiicola</name>
    <dbReference type="NCBI Taxonomy" id="2729598"/>
    <lineage>
        <taxon>Bacteria</taxon>
        <taxon>Pseudomonadati</taxon>
        <taxon>Pseudomonadota</taxon>
        <taxon>Alphaproteobacteria</taxon>
        <taxon>Rhodospirillales</taxon>
        <taxon>Rhodospirillaceae</taxon>
        <taxon>Pacificispira</taxon>
    </lineage>
</organism>